<dbReference type="SFLD" id="SFLDG01017">
    <property type="entry name" value="Polyprenyl_Transferase_Like"/>
    <property type="match status" value="1"/>
</dbReference>
<dbReference type="InterPro" id="IPR033749">
    <property type="entry name" value="Polyprenyl_synt_CS"/>
</dbReference>
<keyword evidence="5" id="KW-0460">Magnesium</keyword>
<name>A0A1N6F6M3_9GAMM</name>
<dbReference type="GO" id="GO:0005737">
    <property type="term" value="C:cytoplasm"/>
    <property type="evidence" value="ECO:0007669"/>
    <property type="project" value="UniProtKB-ARBA"/>
</dbReference>
<protein>
    <submittedName>
        <fullName evidence="8">Farnesyl diphosphate synthase/geranylgeranyl diphosphate synthase, type II</fullName>
    </submittedName>
</protein>
<dbReference type="GO" id="GO:0004659">
    <property type="term" value="F:prenyltransferase activity"/>
    <property type="evidence" value="ECO:0007669"/>
    <property type="project" value="InterPro"/>
</dbReference>
<dbReference type="PROSITE" id="PS00723">
    <property type="entry name" value="POLYPRENYL_SYNTHASE_1"/>
    <property type="match status" value="1"/>
</dbReference>
<dbReference type="Proteomes" id="UP000198461">
    <property type="component" value="Unassembled WGS sequence"/>
</dbReference>
<keyword evidence="6" id="KW-0414">Isoprene biosynthesis</keyword>
<dbReference type="GO" id="GO:0008654">
    <property type="term" value="P:phospholipid biosynthetic process"/>
    <property type="evidence" value="ECO:0007669"/>
    <property type="project" value="UniProtKB-ARBA"/>
</dbReference>
<dbReference type="SFLD" id="SFLDS00005">
    <property type="entry name" value="Isoprenoid_Synthase_Type_I"/>
    <property type="match status" value="1"/>
</dbReference>
<dbReference type="Pfam" id="PF00348">
    <property type="entry name" value="polyprenyl_synt"/>
    <property type="match status" value="1"/>
</dbReference>
<keyword evidence="9" id="KW-1185">Reference proteome</keyword>
<evidence type="ECO:0000256" key="4">
    <source>
        <dbReference type="ARBA" id="ARBA00022723"/>
    </source>
</evidence>
<comment type="similarity">
    <text evidence="2 7">Belongs to the FPP/GGPP synthase family.</text>
</comment>
<evidence type="ECO:0000313" key="8">
    <source>
        <dbReference type="EMBL" id="SIN90921.1"/>
    </source>
</evidence>
<dbReference type="GO" id="GO:0046872">
    <property type="term" value="F:metal ion binding"/>
    <property type="evidence" value="ECO:0007669"/>
    <property type="project" value="UniProtKB-KW"/>
</dbReference>
<evidence type="ECO:0000256" key="6">
    <source>
        <dbReference type="ARBA" id="ARBA00023229"/>
    </source>
</evidence>
<proteinExistence type="inferred from homology"/>
<evidence type="ECO:0000256" key="1">
    <source>
        <dbReference type="ARBA" id="ARBA00001946"/>
    </source>
</evidence>
<evidence type="ECO:0000256" key="5">
    <source>
        <dbReference type="ARBA" id="ARBA00022842"/>
    </source>
</evidence>
<dbReference type="SUPFAM" id="SSF48576">
    <property type="entry name" value="Terpenoid synthases"/>
    <property type="match status" value="1"/>
</dbReference>
<dbReference type="InterPro" id="IPR000092">
    <property type="entry name" value="Polyprenyl_synt"/>
</dbReference>
<dbReference type="PROSITE" id="PS00444">
    <property type="entry name" value="POLYPRENYL_SYNTHASE_2"/>
    <property type="match status" value="1"/>
</dbReference>
<organism evidence="8 9">
    <name type="scientific">Sulfurivirga caldicuralii</name>
    <dbReference type="NCBI Taxonomy" id="364032"/>
    <lineage>
        <taxon>Bacteria</taxon>
        <taxon>Pseudomonadati</taxon>
        <taxon>Pseudomonadota</taxon>
        <taxon>Gammaproteobacteria</taxon>
        <taxon>Thiotrichales</taxon>
        <taxon>Piscirickettsiaceae</taxon>
        <taxon>Sulfurivirga</taxon>
    </lineage>
</organism>
<dbReference type="GO" id="GO:0016114">
    <property type="term" value="P:terpenoid biosynthetic process"/>
    <property type="evidence" value="ECO:0007669"/>
    <property type="project" value="UniProtKB-ARBA"/>
</dbReference>
<dbReference type="InterPro" id="IPR053378">
    <property type="entry name" value="Prenyl_diphosphate_synthase"/>
</dbReference>
<dbReference type="AlphaFoldDB" id="A0A1N6F6M3"/>
<evidence type="ECO:0000256" key="7">
    <source>
        <dbReference type="RuleBase" id="RU004466"/>
    </source>
</evidence>
<keyword evidence="3 7" id="KW-0808">Transferase</keyword>
<dbReference type="PANTHER" id="PTHR43281:SF1">
    <property type="entry name" value="FARNESYL DIPHOSPHATE SYNTHASE"/>
    <property type="match status" value="1"/>
</dbReference>
<dbReference type="STRING" id="364032.SAMN05443662_0944"/>
<evidence type="ECO:0000256" key="2">
    <source>
        <dbReference type="ARBA" id="ARBA00006706"/>
    </source>
</evidence>
<dbReference type="FunFam" id="1.10.600.10:FF:000001">
    <property type="entry name" value="Geranylgeranyl diphosphate synthase"/>
    <property type="match status" value="1"/>
</dbReference>
<dbReference type="RefSeq" id="WP_074201225.1">
    <property type="nucleotide sequence ID" value="NZ_FSRE01000002.1"/>
</dbReference>
<dbReference type="EMBL" id="FSRE01000002">
    <property type="protein sequence ID" value="SIN90921.1"/>
    <property type="molecule type" value="Genomic_DNA"/>
</dbReference>
<comment type="cofactor">
    <cofactor evidence="1">
        <name>Mg(2+)</name>
        <dbReference type="ChEBI" id="CHEBI:18420"/>
    </cofactor>
</comment>
<reference evidence="8 9" key="1">
    <citation type="submission" date="2016-11" db="EMBL/GenBank/DDBJ databases">
        <authorList>
            <person name="Jaros S."/>
            <person name="Januszkiewicz K."/>
            <person name="Wedrychowicz H."/>
        </authorList>
    </citation>
    <scope>NUCLEOTIDE SEQUENCE [LARGE SCALE GENOMIC DNA]</scope>
    <source>
        <strain evidence="8 9">DSM 17737</strain>
    </source>
</reference>
<dbReference type="Gene3D" id="1.10.600.10">
    <property type="entry name" value="Farnesyl Diphosphate Synthase"/>
    <property type="match status" value="1"/>
</dbReference>
<sequence>MLALKPYQQRVEDLLHRHFHPHCAPDPLASAMRYATLDGGKRIRAALVWLTGEACGLPPEPLDPAAMAIELVHAYSLVHDDLPAMDDDDLRRGKPTVHRAFDEATAILAGDALLNEAFELLAHADDLDDTIRLRQLRTLTAAAGSCGMVAGQMLDVETTGKPISKAELEHIHTLKTGRLIQAALVMGAAPSNDYETLAPTLEKLGKTLGLAFQVHDDILDVEQSSEILGKPAGSDAALDKNTYPALMGLEAAKVYRDELIADCHHLLDTLPFRQPVFHQLIDYIAKRSH</sequence>
<dbReference type="InterPro" id="IPR008949">
    <property type="entry name" value="Isoprenoid_synthase_dom_sf"/>
</dbReference>
<gene>
    <name evidence="8" type="ORF">SAMN05443662_0944</name>
</gene>
<dbReference type="CDD" id="cd00685">
    <property type="entry name" value="Trans_IPPS_HT"/>
    <property type="match status" value="1"/>
</dbReference>
<accession>A0A1N6F6M3</accession>
<dbReference type="NCBIfam" id="NF045485">
    <property type="entry name" value="FPPsyn"/>
    <property type="match status" value="1"/>
</dbReference>
<dbReference type="OrthoDB" id="9805316at2"/>
<keyword evidence="4" id="KW-0479">Metal-binding</keyword>
<evidence type="ECO:0000256" key="3">
    <source>
        <dbReference type="ARBA" id="ARBA00022679"/>
    </source>
</evidence>
<evidence type="ECO:0000313" key="9">
    <source>
        <dbReference type="Proteomes" id="UP000198461"/>
    </source>
</evidence>
<dbReference type="PANTHER" id="PTHR43281">
    <property type="entry name" value="FARNESYL DIPHOSPHATE SYNTHASE"/>
    <property type="match status" value="1"/>
</dbReference>